<reference evidence="2" key="1">
    <citation type="journal article" date="2022" name="bioRxiv">
        <title>Sequencing and chromosome-scale assembly of the giantPleurodeles waltlgenome.</title>
        <authorList>
            <person name="Brown T."/>
            <person name="Elewa A."/>
            <person name="Iarovenko S."/>
            <person name="Subramanian E."/>
            <person name="Araus A.J."/>
            <person name="Petzold A."/>
            <person name="Susuki M."/>
            <person name="Suzuki K.-i.T."/>
            <person name="Hayashi T."/>
            <person name="Toyoda A."/>
            <person name="Oliveira C."/>
            <person name="Osipova E."/>
            <person name="Leigh N.D."/>
            <person name="Simon A."/>
            <person name="Yun M.H."/>
        </authorList>
    </citation>
    <scope>NUCLEOTIDE SEQUENCE</scope>
    <source>
        <strain evidence="2">20211129_DDA</strain>
        <tissue evidence="2">Liver</tissue>
    </source>
</reference>
<evidence type="ECO:0000313" key="2">
    <source>
        <dbReference type="EMBL" id="KAJ1194458.1"/>
    </source>
</evidence>
<proteinExistence type="predicted"/>
<evidence type="ECO:0000313" key="3">
    <source>
        <dbReference type="Proteomes" id="UP001066276"/>
    </source>
</evidence>
<comment type="caution">
    <text evidence="2">The sequence shown here is derived from an EMBL/GenBank/DDBJ whole genome shotgun (WGS) entry which is preliminary data.</text>
</comment>
<accession>A0AAV7UZX2</accession>
<sequence length="238" mass="26924">MENVANEYGADITQRKKLRKNARMTMAEKELQLLKLRRVRTYVRELIENIKEWSDVEKLKELWSTKVKVKVTQKGEGPKEDEAGKWEETVKEFPLHERARNEEEEAEPISTNTLRRLGFEVTEASEDLGDKTESPQSSSEEPNSELEINEKAVVPATTVIPTNGLRIHIQRNSENSWKAELNLPQQIPQRVEPGAGPTSENQSVSSEPAISSTSKGSGNSNPEETVYPQQKTRDDQGI</sequence>
<protein>
    <submittedName>
        <fullName evidence="2">Uncharacterized protein</fullName>
    </submittedName>
</protein>
<feature type="region of interest" description="Disordered" evidence="1">
    <location>
        <begin position="125"/>
        <end position="154"/>
    </location>
</feature>
<keyword evidence="3" id="KW-1185">Reference proteome</keyword>
<organism evidence="2 3">
    <name type="scientific">Pleurodeles waltl</name>
    <name type="common">Iberian ribbed newt</name>
    <dbReference type="NCBI Taxonomy" id="8319"/>
    <lineage>
        <taxon>Eukaryota</taxon>
        <taxon>Metazoa</taxon>
        <taxon>Chordata</taxon>
        <taxon>Craniata</taxon>
        <taxon>Vertebrata</taxon>
        <taxon>Euteleostomi</taxon>
        <taxon>Amphibia</taxon>
        <taxon>Batrachia</taxon>
        <taxon>Caudata</taxon>
        <taxon>Salamandroidea</taxon>
        <taxon>Salamandridae</taxon>
        <taxon>Pleurodelinae</taxon>
        <taxon>Pleurodeles</taxon>
    </lineage>
</organism>
<name>A0AAV7UZX2_PLEWA</name>
<feature type="region of interest" description="Disordered" evidence="1">
    <location>
        <begin position="98"/>
        <end position="117"/>
    </location>
</feature>
<dbReference type="EMBL" id="JANPWB010000004">
    <property type="protein sequence ID" value="KAJ1194458.1"/>
    <property type="molecule type" value="Genomic_DNA"/>
</dbReference>
<gene>
    <name evidence="2" type="ORF">NDU88_003746</name>
</gene>
<dbReference type="Proteomes" id="UP001066276">
    <property type="component" value="Chromosome 2_2"/>
</dbReference>
<feature type="region of interest" description="Disordered" evidence="1">
    <location>
        <begin position="179"/>
        <end position="238"/>
    </location>
</feature>
<feature type="compositionally biased region" description="Polar residues" evidence="1">
    <location>
        <begin position="198"/>
        <end position="230"/>
    </location>
</feature>
<evidence type="ECO:0000256" key="1">
    <source>
        <dbReference type="SAM" id="MobiDB-lite"/>
    </source>
</evidence>
<dbReference type="AlphaFoldDB" id="A0AAV7UZX2"/>